<reference evidence="2" key="1">
    <citation type="submission" date="2021-02" db="EMBL/GenBank/DDBJ databases">
        <authorList>
            <person name="Nowell W R."/>
        </authorList>
    </citation>
    <scope>NUCLEOTIDE SEQUENCE</scope>
</reference>
<evidence type="ECO:0000313" key="3">
    <source>
        <dbReference type="Proteomes" id="UP000663832"/>
    </source>
</evidence>
<name>A0A814TDH0_9BILA</name>
<dbReference type="AlphaFoldDB" id="A0A814TDH0"/>
<dbReference type="Proteomes" id="UP000663877">
    <property type="component" value="Unassembled WGS sequence"/>
</dbReference>
<dbReference type="Proteomes" id="UP000663832">
    <property type="component" value="Unassembled WGS sequence"/>
</dbReference>
<evidence type="ECO:0000313" key="1">
    <source>
        <dbReference type="EMBL" id="CAF1061952.1"/>
    </source>
</evidence>
<dbReference type="Gene3D" id="1.25.40.20">
    <property type="entry name" value="Ankyrin repeat-containing domain"/>
    <property type="match status" value="1"/>
</dbReference>
<accession>A0A814TDH0</accession>
<dbReference type="SUPFAM" id="SSF48403">
    <property type="entry name" value="Ankyrin repeat"/>
    <property type="match status" value="1"/>
</dbReference>
<dbReference type="EMBL" id="CAJNOI010000102">
    <property type="protein sequence ID" value="CAF1061952.1"/>
    <property type="molecule type" value="Genomic_DNA"/>
</dbReference>
<comment type="caution">
    <text evidence="2">The sequence shown here is derived from an EMBL/GenBank/DDBJ whole genome shotgun (WGS) entry which is preliminary data.</text>
</comment>
<dbReference type="InterPro" id="IPR036770">
    <property type="entry name" value="Ankyrin_rpt-contain_sf"/>
</dbReference>
<organism evidence="2 3">
    <name type="scientific">Adineta steineri</name>
    <dbReference type="NCBI Taxonomy" id="433720"/>
    <lineage>
        <taxon>Eukaryota</taxon>
        <taxon>Metazoa</taxon>
        <taxon>Spiralia</taxon>
        <taxon>Gnathifera</taxon>
        <taxon>Rotifera</taxon>
        <taxon>Eurotatoria</taxon>
        <taxon>Bdelloidea</taxon>
        <taxon>Adinetida</taxon>
        <taxon>Adinetidae</taxon>
        <taxon>Adineta</taxon>
    </lineage>
</organism>
<sequence>MGGAESTTIDNKTSSSELNHVSNEEVLFGAVETNNVSIVKNFKKDELRHLCQIRRRFPSEWSSPHEEAQTAYQRACLLGHRDIVQCMLNAGIEVAQKFSGGDSRSTMRGAFMFACQSRSMPTILALLDAGAPINKDGSCSLAYADSFLPNISITNLYDPRQAPWEFLYPI</sequence>
<protein>
    <submittedName>
        <fullName evidence="2">Uncharacterized protein</fullName>
    </submittedName>
</protein>
<keyword evidence="3" id="KW-1185">Reference proteome</keyword>
<evidence type="ECO:0000313" key="2">
    <source>
        <dbReference type="EMBL" id="CAF1160312.1"/>
    </source>
</evidence>
<dbReference type="EMBL" id="CAJNOM010000160">
    <property type="protein sequence ID" value="CAF1160312.1"/>
    <property type="molecule type" value="Genomic_DNA"/>
</dbReference>
<gene>
    <name evidence="1" type="ORF">BJG266_LOCUS19215</name>
    <name evidence="2" type="ORF">QVE165_LOCUS23517</name>
</gene>
<dbReference type="OrthoDB" id="9995333at2759"/>
<proteinExistence type="predicted"/>